<evidence type="ECO:0000256" key="5">
    <source>
        <dbReference type="ARBA" id="ARBA00022723"/>
    </source>
</evidence>
<reference evidence="9" key="1">
    <citation type="submission" date="2018-11" db="EMBL/GenBank/DDBJ databases">
        <authorList>
            <consortium name="Pathogen Informatics"/>
        </authorList>
    </citation>
    <scope>NUCLEOTIDE SEQUENCE</scope>
</reference>
<evidence type="ECO:0000256" key="4">
    <source>
        <dbReference type="ARBA" id="ARBA00022679"/>
    </source>
</evidence>
<dbReference type="PANTHER" id="PTHR11774:SF4">
    <property type="entry name" value="GERANYLGERANYL TRANSFERASE TYPE-1 SUBUNIT BETA"/>
    <property type="match status" value="1"/>
</dbReference>
<dbReference type="Pfam" id="PF00432">
    <property type="entry name" value="Prenyltrans"/>
    <property type="match status" value="1"/>
</dbReference>
<evidence type="ECO:0000256" key="1">
    <source>
        <dbReference type="ARBA" id="ARBA00001947"/>
    </source>
</evidence>
<evidence type="ECO:0000259" key="8">
    <source>
        <dbReference type="Pfam" id="PF00432"/>
    </source>
</evidence>
<dbReference type="GO" id="GO:0004662">
    <property type="term" value="F:CAAX-protein geranylgeranyltransferase activity"/>
    <property type="evidence" value="ECO:0007669"/>
    <property type="project" value="TreeGrafter"/>
</dbReference>
<keyword evidence="6" id="KW-0677">Repeat</keyword>
<dbReference type="InterPro" id="IPR001330">
    <property type="entry name" value="Prenyltrans"/>
</dbReference>
<organism evidence="9 10">
    <name type="scientific">Protopolystoma xenopodis</name>
    <dbReference type="NCBI Taxonomy" id="117903"/>
    <lineage>
        <taxon>Eukaryota</taxon>
        <taxon>Metazoa</taxon>
        <taxon>Spiralia</taxon>
        <taxon>Lophotrochozoa</taxon>
        <taxon>Platyhelminthes</taxon>
        <taxon>Monogenea</taxon>
        <taxon>Polyopisthocotylea</taxon>
        <taxon>Polystomatidea</taxon>
        <taxon>Polystomatidae</taxon>
        <taxon>Protopolystoma</taxon>
    </lineage>
</organism>
<evidence type="ECO:0000256" key="7">
    <source>
        <dbReference type="ARBA" id="ARBA00022833"/>
    </source>
</evidence>
<evidence type="ECO:0000256" key="6">
    <source>
        <dbReference type="ARBA" id="ARBA00022737"/>
    </source>
</evidence>
<dbReference type="Gene3D" id="1.50.10.20">
    <property type="match status" value="1"/>
</dbReference>
<sequence length="137" mass="15406">MQGWETYDGGFAQMPGLEAHAGGTYCYLASLHLLGCLDEVLPSESQARRRIIRWLVNLQTEGFHGRIGKPDDSCYTFWVGASLHDWTNCMKKLDVRRDVKDVEDILIGSKDTWCYLMAVGYSGAEEELSAIKSDVHC</sequence>
<dbReference type="GO" id="GO:0046872">
    <property type="term" value="F:metal ion binding"/>
    <property type="evidence" value="ECO:0007669"/>
    <property type="project" value="UniProtKB-KW"/>
</dbReference>
<comment type="caution">
    <text evidence="9">The sequence shown here is derived from an EMBL/GenBank/DDBJ whole genome shotgun (WGS) entry which is preliminary data.</text>
</comment>
<evidence type="ECO:0000256" key="2">
    <source>
        <dbReference type="ARBA" id="ARBA00010497"/>
    </source>
</evidence>
<keyword evidence="7" id="KW-0862">Zinc</keyword>
<dbReference type="AlphaFoldDB" id="A0A3S5B0N2"/>
<dbReference type="OrthoDB" id="24893at2759"/>
<accession>A0A3S5B0N2</accession>
<dbReference type="GO" id="GO:0005953">
    <property type="term" value="C:CAAX-protein geranylgeranyltransferase complex"/>
    <property type="evidence" value="ECO:0007669"/>
    <property type="project" value="TreeGrafter"/>
</dbReference>
<evidence type="ECO:0000256" key="3">
    <source>
        <dbReference type="ARBA" id="ARBA00022602"/>
    </source>
</evidence>
<feature type="domain" description="Prenyltransferase alpha-alpha toroid" evidence="8">
    <location>
        <begin position="5"/>
        <end position="84"/>
    </location>
</feature>
<comment type="cofactor">
    <cofactor evidence="1">
        <name>Zn(2+)</name>
        <dbReference type="ChEBI" id="CHEBI:29105"/>
    </cofactor>
</comment>
<name>A0A3S5B0N2_9PLAT</name>
<gene>
    <name evidence="9" type="ORF">PXEA_LOCUS30516</name>
</gene>
<dbReference type="EMBL" id="CAAALY010253933">
    <property type="protein sequence ID" value="VEL37076.1"/>
    <property type="molecule type" value="Genomic_DNA"/>
</dbReference>
<dbReference type="InterPro" id="IPR008930">
    <property type="entry name" value="Terpenoid_cyclase/PrenylTrfase"/>
</dbReference>
<keyword evidence="3" id="KW-0637">Prenyltransferase</keyword>
<dbReference type="SUPFAM" id="SSF48239">
    <property type="entry name" value="Terpenoid cyclases/Protein prenyltransferases"/>
    <property type="match status" value="1"/>
</dbReference>
<dbReference type="PANTHER" id="PTHR11774">
    <property type="entry name" value="GERANYLGERANYL TRANSFERASE TYPE BETA SUBUNIT"/>
    <property type="match status" value="1"/>
</dbReference>
<protein>
    <recommendedName>
        <fullName evidence="8">Prenyltransferase alpha-alpha toroid domain-containing protein</fullName>
    </recommendedName>
</protein>
<keyword evidence="5" id="KW-0479">Metal-binding</keyword>
<dbReference type="Proteomes" id="UP000784294">
    <property type="component" value="Unassembled WGS sequence"/>
</dbReference>
<proteinExistence type="inferred from homology"/>
<evidence type="ECO:0000313" key="9">
    <source>
        <dbReference type="EMBL" id="VEL37076.1"/>
    </source>
</evidence>
<comment type="similarity">
    <text evidence="2">Belongs to the protein prenyltransferase subunit beta family.</text>
</comment>
<keyword evidence="10" id="KW-1185">Reference proteome</keyword>
<dbReference type="InterPro" id="IPR045089">
    <property type="entry name" value="PGGT1B-like"/>
</dbReference>
<keyword evidence="4" id="KW-0808">Transferase</keyword>
<evidence type="ECO:0000313" key="10">
    <source>
        <dbReference type="Proteomes" id="UP000784294"/>
    </source>
</evidence>